<dbReference type="RefSeq" id="WP_100815476.1">
    <property type="nucleotide sequence ID" value="NZ_CP017803.1"/>
</dbReference>
<evidence type="ECO:0000313" key="3">
    <source>
        <dbReference type="Proteomes" id="UP000232133"/>
    </source>
</evidence>
<dbReference type="Proteomes" id="UP000232133">
    <property type="component" value="Chromosome"/>
</dbReference>
<evidence type="ECO:0000313" key="2">
    <source>
        <dbReference type="EMBL" id="ATZ59724.1"/>
    </source>
</evidence>
<dbReference type="InterPro" id="IPR036291">
    <property type="entry name" value="NAD(P)-bd_dom_sf"/>
</dbReference>
<evidence type="ECO:0000256" key="1">
    <source>
        <dbReference type="ARBA" id="ARBA00006484"/>
    </source>
</evidence>
<dbReference type="PRINTS" id="PR00080">
    <property type="entry name" value="SDRFAMILY"/>
</dbReference>
<dbReference type="FunFam" id="3.40.50.720:FF:000084">
    <property type="entry name" value="Short-chain dehydrogenase reductase"/>
    <property type="match status" value="1"/>
</dbReference>
<dbReference type="PRINTS" id="PR00081">
    <property type="entry name" value="GDHRDH"/>
</dbReference>
<accession>A0A2H4U6L0</accession>
<dbReference type="PANTHER" id="PTHR42879">
    <property type="entry name" value="3-OXOACYL-(ACYL-CARRIER-PROTEIN) REDUCTASE"/>
    <property type="match status" value="1"/>
</dbReference>
<dbReference type="Pfam" id="PF13561">
    <property type="entry name" value="adh_short_C2"/>
    <property type="match status" value="1"/>
</dbReference>
<organism evidence="2 3">
    <name type="scientific">Methanobrevibacter smithii</name>
    <dbReference type="NCBI Taxonomy" id="2173"/>
    <lineage>
        <taxon>Archaea</taxon>
        <taxon>Methanobacteriati</taxon>
        <taxon>Methanobacteriota</taxon>
        <taxon>Methanomada group</taxon>
        <taxon>Methanobacteria</taxon>
        <taxon>Methanobacteriales</taxon>
        <taxon>Methanobacteriaceae</taxon>
        <taxon>Methanobrevibacter</taxon>
    </lineage>
</organism>
<dbReference type="InterPro" id="IPR020904">
    <property type="entry name" value="Sc_DH/Rdtase_CS"/>
</dbReference>
<proteinExistence type="inferred from homology"/>
<protein>
    <submittedName>
        <fullName evidence="2">Short-chain dehydrogenase</fullName>
    </submittedName>
</protein>
<sequence length="254" mass="27264">MNNDMSGKVTIITGGGKGIGFGIATAFAKAGSNLAITGRTESTLLKAKEELEDKYDVKVLPIVADGGYEDQVKDAIKQIADEYGRIDILINNAQASKSGLKLVEHTKEDFDLAINSGLYAVFNFMKYAYPYLKESKGSVINFASGAGLFGRDGQSSYAAAKEGIRGMSRVAATEWGCDGININVVCPLVMTAQLEQWREEYPEIYEKTIQGIPLQRFGDAEKDIGGTCLFLASEAASYISGETITLQGGSGLRP</sequence>
<dbReference type="SUPFAM" id="SSF51735">
    <property type="entry name" value="NAD(P)-binding Rossmann-fold domains"/>
    <property type="match status" value="1"/>
</dbReference>
<dbReference type="GO" id="GO:0032787">
    <property type="term" value="P:monocarboxylic acid metabolic process"/>
    <property type="evidence" value="ECO:0007669"/>
    <property type="project" value="UniProtKB-ARBA"/>
</dbReference>
<dbReference type="InterPro" id="IPR002347">
    <property type="entry name" value="SDR_fam"/>
</dbReference>
<dbReference type="AlphaFoldDB" id="A0A2H4U6L0"/>
<dbReference type="EMBL" id="CP017803">
    <property type="protein sequence ID" value="ATZ59724.1"/>
    <property type="molecule type" value="Genomic_DNA"/>
</dbReference>
<dbReference type="InterPro" id="IPR050259">
    <property type="entry name" value="SDR"/>
</dbReference>
<dbReference type="PROSITE" id="PS00061">
    <property type="entry name" value="ADH_SHORT"/>
    <property type="match status" value="1"/>
</dbReference>
<dbReference type="GeneID" id="35118605"/>
<dbReference type="CDD" id="cd05233">
    <property type="entry name" value="SDR_c"/>
    <property type="match status" value="1"/>
</dbReference>
<comment type="similarity">
    <text evidence="1">Belongs to the short-chain dehydrogenases/reductases (SDR) family.</text>
</comment>
<dbReference type="PANTHER" id="PTHR42879:SF2">
    <property type="entry name" value="3-OXOACYL-[ACYL-CARRIER-PROTEIN] REDUCTASE FABG"/>
    <property type="match status" value="1"/>
</dbReference>
<dbReference type="Gene3D" id="3.40.50.720">
    <property type="entry name" value="NAD(P)-binding Rossmann-like Domain"/>
    <property type="match status" value="1"/>
</dbReference>
<name>A0A2H4U6L0_METSM</name>
<gene>
    <name evidence="2" type="ORF">BK798_04465</name>
</gene>
<reference evidence="2 3" key="1">
    <citation type="submission" date="2016-10" db="EMBL/GenBank/DDBJ databases">
        <authorList>
            <person name="Varghese N."/>
        </authorList>
    </citation>
    <scope>NUCLEOTIDE SEQUENCE [LARGE SCALE GENOMIC DNA]</scope>
    <source>
        <strain evidence="2 3">KB11</strain>
    </source>
</reference>